<keyword evidence="6" id="KW-1185">Reference proteome</keyword>
<dbReference type="Pfam" id="PF03446">
    <property type="entry name" value="NAD_binding_2"/>
    <property type="match status" value="1"/>
</dbReference>
<reference evidence="5 6" key="1">
    <citation type="submission" date="2019-11" db="EMBL/GenBank/DDBJ databases">
        <title>Streptomyces typhae sp. nov., a novel endophytic actinomycete isolated from the root of cattail pollen (Typha angustifolia L.).</title>
        <authorList>
            <person name="Peng C."/>
        </authorList>
    </citation>
    <scope>NUCLEOTIDE SEQUENCE [LARGE SCALE GENOMIC DNA]</scope>
    <source>
        <strain evidence="6">p1417</strain>
    </source>
</reference>
<evidence type="ECO:0000313" key="6">
    <source>
        <dbReference type="Proteomes" id="UP000483802"/>
    </source>
</evidence>
<comment type="similarity">
    <text evidence="1">Belongs to the HIBADH-related family.</text>
</comment>
<organism evidence="5 6">
    <name type="scientific">Streptomyces typhae</name>
    <dbReference type="NCBI Taxonomy" id="2681492"/>
    <lineage>
        <taxon>Bacteria</taxon>
        <taxon>Bacillati</taxon>
        <taxon>Actinomycetota</taxon>
        <taxon>Actinomycetes</taxon>
        <taxon>Kitasatosporales</taxon>
        <taxon>Streptomycetaceae</taxon>
        <taxon>Streptomyces</taxon>
    </lineage>
</organism>
<keyword evidence="2" id="KW-0560">Oxidoreductase</keyword>
<dbReference type="InterPro" id="IPR013328">
    <property type="entry name" value="6PGD_dom2"/>
</dbReference>
<dbReference type="PIRSF" id="PIRSF000103">
    <property type="entry name" value="HIBADH"/>
    <property type="match status" value="1"/>
</dbReference>
<dbReference type="GO" id="GO:0050661">
    <property type="term" value="F:NADP binding"/>
    <property type="evidence" value="ECO:0007669"/>
    <property type="project" value="InterPro"/>
</dbReference>
<dbReference type="GO" id="GO:0031491">
    <property type="term" value="F:nucleosome binding"/>
    <property type="evidence" value="ECO:0007669"/>
    <property type="project" value="TreeGrafter"/>
</dbReference>
<accession>A0A6L6X1M1</accession>
<dbReference type="GO" id="GO:0140673">
    <property type="term" value="P:transcription elongation-coupled chromatin remodeling"/>
    <property type="evidence" value="ECO:0007669"/>
    <property type="project" value="TreeGrafter"/>
</dbReference>
<evidence type="ECO:0000256" key="1">
    <source>
        <dbReference type="ARBA" id="ARBA00009080"/>
    </source>
</evidence>
<dbReference type="AlphaFoldDB" id="A0A6L6X1M1"/>
<dbReference type="InterPro" id="IPR006115">
    <property type="entry name" value="6PGDH_NADP-bd"/>
</dbReference>
<name>A0A6L6X1M1_9ACTN</name>
<dbReference type="PANTHER" id="PTHR43580:SF2">
    <property type="entry name" value="CYTOKINE-LIKE NUCLEAR FACTOR N-PAC"/>
    <property type="match status" value="1"/>
</dbReference>
<gene>
    <name evidence="5" type="ORF">GPA10_23365</name>
</gene>
<proteinExistence type="inferred from homology"/>
<evidence type="ECO:0000256" key="2">
    <source>
        <dbReference type="ARBA" id="ARBA00023002"/>
    </source>
</evidence>
<protein>
    <submittedName>
        <fullName evidence="5">NAD(P)-dependent oxidoreductase</fullName>
    </submittedName>
</protein>
<dbReference type="Gene3D" id="3.40.50.720">
    <property type="entry name" value="NAD(P)-binding Rossmann-like Domain"/>
    <property type="match status" value="1"/>
</dbReference>
<dbReference type="SUPFAM" id="SSF51735">
    <property type="entry name" value="NAD(P)-binding Rossmann-fold domains"/>
    <property type="match status" value="1"/>
</dbReference>
<dbReference type="InterPro" id="IPR048666">
    <property type="entry name" value="RedAm-like_C"/>
</dbReference>
<dbReference type="InterPro" id="IPR036291">
    <property type="entry name" value="NAD(P)-bd_dom_sf"/>
</dbReference>
<dbReference type="GO" id="GO:0016491">
    <property type="term" value="F:oxidoreductase activity"/>
    <property type="evidence" value="ECO:0007669"/>
    <property type="project" value="UniProtKB-KW"/>
</dbReference>
<dbReference type="PANTHER" id="PTHR43580">
    <property type="entry name" value="OXIDOREDUCTASE GLYR1-RELATED"/>
    <property type="match status" value="1"/>
</dbReference>
<sequence length="309" mass="32218">MNTVNTVNAANGTAAPNAGRVPVTVIGLGNMGSALAAAFLDRGHPTTVWNRSPEKAKALAERGAHVAATPEEAVAAAELVIACVLDYDALHTVVDPVAARLAGRTLVNATSGSPEQAREFEGWADAHDVAYLDGAVMTTPPGVGNPDMMFLYSGSEQAFETYRGALEVLGDPLYLGADPGVASLYDAALLGVMWSTFTGWLHGTALVGADGVAATDFTELANRWLGGAVHSFLTRYAGQVDEGRYPGDDATVDVQIATIDHLIHAAADRGVDNALPELLKSTMERTRDAGHGGDSYASVIEVMRGSTRV</sequence>
<dbReference type="Pfam" id="PF21761">
    <property type="entry name" value="RedAm-like_C"/>
    <property type="match status" value="1"/>
</dbReference>
<feature type="domain" description="NADPH-dependent reductive aminase-like C-terminal" evidence="4">
    <location>
        <begin position="178"/>
        <end position="304"/>
    </location>
</feature>
<dbReference type="InterPro" id="IPR051265">
    <property type="entry name" value="HIBADH-related_NP60_sf"/>
</dbReference>
<feature type="domain" description="6-phosphogluconate dehydrogenase NADP-binding" evidence="3">
    <location>
        <begin position="23"/>
        <end position="171"/>
    </location>
</feature>
<dbReference type="InterPro" id="IPR015815">
    <property type="entry name" value="HIBADH-related"/>
</dbReference>
<dbReference type="GO" id="GO:0000785">
    <property type="term" value="C:chromatin"/>
    <property type="evidence" value="ECO:0007669"/>
    <property type="project" value="TreeGrafter"/>
</dbReference>
<evidence type="ECO:0000259" key="3">
    <source>
        <dbReference type="Pfam" id="PF03446"/>
    </source>
</evidence>
<dbReference type="Proteomes" id="UP000483802">
    <property type="component" value="Unassembled WGS sequence"/>
</dbReference>
<dbReference type="Gene3D" id="1.10.1040.10">
    <property type="entry name" value="N-(1-d-carboxylethyl)-l-norvaline Dehydrogenase, domain 2"/>
    <property type="match status" value="1"/>
</dbReference>
<comment type="caution">
    <text evidence="5">The sequence shown here is derived from an EMBL/GenBank/DDBJ whole genome shotgun (WGS) entry which is preliminary data.</text>
</comment>
<evidence type="ECO:0000313" key="5">
    <source>
        <dbReference type="EMBL" id="MVO87616.1"/>
    </source>
</evidence>
<dbReference type="EMBL" id="WPNZ01000013">
    <property type="protein sequence ID" value="MVO87616.1"/>
    <property type="molecule type" value="Genomic_DNA"/>
</dbReference>
<dbReference type="GO" id="GO:0003677">
    <property type="term" value="F:DNA binding"/>
    <property type="evidence" value="ECO:0007669"/>
    <property type="project" value="TreeGrafter"/>
</dbReference>
<evidence type="ECO:0000259" key="4">
    <source>
        <dbReference type="Pfam" id="PF21761"/>
    </source>
</evidence>